<reference evidence="3" key="1">
    <citation type="journal article" date="2013" name="Nat. Genet.">
        <title>The duck genome and transcriptome provide insight into an avian influenza virus reservoir species.</title>
        <authorList>
            <person name="Huang Y."/>
            <person name="Li Y."/>
            <person name="Burt D.W."/>
            <person name="Chen H."/>
            <person name="Zhang Y."/>
            <person name="Qian W."/>
            <person name="Kim H."/>
            <person name="Gan S."/>
            <person name="Zhao Y."/>
            <person name="Li J."/>
            <person name="Yi K."/>
            <person name="Feng H."/>
            <person name="Zhu P."/>
            <person name="Li B."/>
            <person name="Liu Q."/>
            <person name="Fairley S."/>
            <person name="Magor K.E."/>
            <person name="Du Z."/>
            <person name="Hu X."/>
            <person name="Goodman L."/>
            <person name="Tafer H."/>
            <person name="Vignal A."/>
            <person name="Lee T."/>
            <person name="Kim K.W."/>
            <person name="Sheng Z."/>
            <person name="An Y."/>
            <person name="Searle S."/>
            <person name="Herrero J."/>
            <person name="Groenen M.A."/>
            <person name="Crooijmans R.P."/>
            <person name="Faraut T."/>
            <person name="Cai Q."/>
            <person name="Webster R.G."/>
            <person name="Aldridge J.R."/>
            <person name="Warren W.C."/>
            <person name="Bartschat S."/>
            <person name="Kehr S."/>
            <person name="Marz M."/>
            <person name="Stadler P.F."/>
            <person name="Smith J."/>
            <person name="Kraus R.H."/>
            <person name="Zhao Y."/>
            <person name="Ren L."/>
            <person name="Fei J."/>
            <person name="Morisson M."/>
            <person name="Kaiser P."/>
            <person name="Griffin D.K."/>
            <person name="Rao M."/>
            <person name="Pitel F."/>
            <person name="Wang J."/>
            <person name="Li N."/>
        </authorList>
    </citation>
    <scope>NUCLEOTIDE SEQUENCE [LARGE SCALE GENOMIC DNA]</scope>
</reference>
<feature type="region of interest" description="Disordered" evidence="1">
    <location>
        <begin position="480"/>
        <end position="510"/>
    </location>
</feature>
<gene>
    <name evidence="2" type="ORF">Anapl_11031</name>
</gene>
<dbReference type="Proteomes" id="UP000296049">
    <property type="component" value="Unassembled WGS sequence"/>
</dbReference>
<dbReference type="AlphaFoldDB" id="R0JLE2"/>
<accession>R0JLE2</accession>
<name>R0JLE2_ANAPL</name>
<feature type="region of interest" description="Disordered" evidence="1">
    <location>
        <begin position="1"/>
        <end position="125"/>
    </location>
</feature>
<protein>
    <submittedName>
        <fullName evidence="2">Uncharacterized protein</fullName>
    </submittedName>
</protein>
<evidence type="ECO:0000313" key="2">
    <source>
        <dbReference type="EMBL" id="EOA98155.1"/>
    </source>
</evidence>
<proteinExistence type="predicted"/>
<feature type="compositionally biased region" description="Low complexity" evidence="1">
    <location>
        <begin position="106"/>
        <end position="125"/>
    </location>
</feature>
<evidence type="ECO:0000256" key="1">
    <source>
        <dbReference type="SAM" id="MobiDB-lite"/>
    </source>
</evidence>
<keyword evidence="3" id="KW-1185">Reference proteome</keyword>
<feature type="region of interest" description="Disordered" evidence="1">
    <location>
        <begin position="654"/>
        <end position="674"/>
    </location>
</feature>
<sequence length="674" mass="72407">MQCSGSLWTKRIAAASPPQPAAREESSLVAMPWEAQRCEGEAEMSSPRGEELEMSLREGARAPHAQGRDEPNPRGRSVALTGNGKAGCCFRGTGAVSPRGGGSPQGAGRTRARPPARAPRASPSPVETSIQLSCVAVLTPKQRSNRKHAARFYLWRNTATTLYKNISKSCAARARPFRKVHFAPVLGWQRKEGGSPPDCVLISWDTTEKDCVLKYGQALATPICRAIFGRHLVSTPRESSTPAQVLCSKPWWQLPARFAPATKQPTSSHGSEPPTLQRWAQDLHVQLCPVTPWINASGNVKGPVSLAPGKCLLWSLPVNSGVRHAAVEGCTSQPVTGPFLTETLQIVMIITLHDHPLQRRQQAFQDGALILYRAGSKLSKTVFLCPNKGFASAAHTQLDRTFRSLSPPHAAAGVNGDIASVRLPYQKNKNKGSHLHFLFSVLLNPSLREIMQSSAKAAPSTAPACILLCPPAPLPSPRGSLAHPCRKPAAHRSGTESSPATAASAPPPRCGEGWASASTAGLLPATLWCVGVAWYQFQGTVPEGWTLATTRRAQDTEQNGICASSASIPEGLQSYLTCSPRSQGASRQLADRIQGKLDNRNLLEMSVQAIPLYSWVGVKSTRRSEESCKTTLLSLRVLITAPLRPAAERPCCMAEQQGKSARRARSKPAGAETL</sequence>
<organism evidence="2 3">
    <name type="scientific">Anas platyrhynchos</name>
    <name type="common">Mallard</name>
    <name type="synonym">Anas boschas</name>
    <dbReference type="NCBI Taxonomy" id="8839"/>
    <lineage>
        <taxon>Eukaryota</taxon>
        <taxon>Metazoa</taxon>
        <taxon>Chordata</taxon>
        <taxon>Craniata</taxon>
        <taxon>Vertebrata</taxon>
        <taxon>Euteleostomi</taxon>
        <taxon>Archelosauria</taxon>
        <taxon>Archosauria</taxon>
        <taxon>Dinosauria</taxon>
        <taxon>Saurischia</taxon>
        <taxon>Theropoda</taxon>
        <taxon>Coelurosauria</taxon>
        <taxon>Aves</taxon>
        <taxon>Neognathae</taxon>
        <taxon>Galloanserae</taxon>
        <taxon>Anseriformes</taxon>
        <taxon>Anatidae</taxon>
        <taxon>Anatinae</taxon>
        <taxon>Anas</taxon>
    </lineage>
</organism>
<dbReference type="EMBL" id="KB743543">
    <property type="protein sequence ID" value="EOA98155.1"/>
    <property type="molecule type" value="Genomic_DNA"/>
</dbReference>
<feature type="compositionally biased region" description="Basic and acidic residues" evidence="1">
    <location>
        <begin position="48"/>
        <end position="73"/>
    </location>
</feature>
<evidence type="ECO:0000313" key="3">
    <source>
        <dbReference type="Proteomes" id="UP000296049"/>
    </source>
</evidence>